<dbReference type="Gene3D" id="3.90.1070.10">
    <property type="match status" value="1"/>
</dbReference>
<dbReference type="Pfam" id="PF08282">
    <property type="entry name" value="Hydrolase_3"/>
    <property type="match status" value="2"/>
</dbReference>
<dbReference type="GO" id="GO:0008967">
    <property type="term" value="F:phosphoglycolate phosphatase activity"/>
    <property type="evidence" value="ECO:0007669"/>
    <property type="project" value="UniProtKB-UniRule"/>
</dbReference>
<reference evidence="2" key="2">
    <citation type="submission" date="2020-09" db="EMBL/GenBank/DDBJ databases">
        <authorList>
            <person name="Sun Q."/>
            <person name="Ohkuma M."/>
        </authorList>
    </citation>
    <scope>NUCLEOTIDE SEQUENCE</scope>
    <source>
        <strain evidence="2">JCM 10088</strain>
    </source>
</reference>
<organism evidence="2 3">
    <name type="scientific">Thermocladium modestius</name>
    <dbReference type="NCBI Taxonomy" id="62609"/>
    <lineage>
        <taxon>Archaea</taxon>
        <taxon>Thermoproteota</taxon>
        <taxon>Thermoprotei</taxon>
        <taxon>Thermoproteales</taxon>
        <taxon>Thermoproteaceae</taxon>
        <taxon>Thermocladium</taxon>
    </lineage>
</organism>
<dbReference type="AlphaFoldDB" id="A0A830GSS3"/>
<sequence length="226" mass="24096">MLDIDGTLTRDRGVDELEPEAVRAVQEARGRVLIGIATGNAMIVAKSLARYIGIGASAPIIAENGCLISIGGREEPLCSRSVKELGVELARRLGLSLSYQFNCRSFDAAFEITGDEDEMVRRIRSAIKEMGEEAQVESSGYAIHVMPPGVSKSTAILEVCRRLGVDCGDVAYIGDGRTDVEAVKAVGWGVAVANAVPELRGVARIVTKSPSGRGVAEFIREHVLGR</sequence>
<accession>A0A830GSS3</accession>
<dbReference type="PANTHER" id="PTHR10000:SF8">
    <property type="entry name" value="HAD SUPERFAMILY HYDROLASE-LIKE, TYPE 3"/>
    <property type="match status" value="1"/>
</dbReference>
<proteinExistence type="predicted"/>
<evidence type="ECO:0000313" key="3">
    <source>
        <dbReference type="Proteomes" id="UP000610960"/>
    </source>
</evidence>
<evidence type="ECO:0000313" key="2">
    <source>
        <dbReference type="EMBL" id="GGP19771.1"/>
    </source>
</evidence>
<dbReference type="NCBIfam" id="TIGR01487">
    <property type="entry name" value="Pglycolate_arch"/>
    <property type="match status" value="1"/>
</dbReference>
<gene>
    <name evidence="2" type="ORF">GCM10007981_04800</name>
</gene>
<name>A0A830GSS3_9CREN</name>
<dbReference type="Proteomes" id="UP000610960">
    <property type="component" value="Unassembled WGS sequence"/>
</dbReference>
<dbReference type="GO" id="GO:0005829">
    <property type="term" value="C:cytosol"/>
    <property type="evidence" value="ECO:0007669"/>
    <property type="project" value="TreeGrafter"/>
</dbReference>
<reference evidence="2" key="1">
    <citation type="journal article" date="2014" name="Int. J. Syst. Evol. Microbiol.">
        <title>Complete genome sequence of Corynebacterium casei LMG S-19264T (=DSM 44701T), isolated from a smear-ripened cheese.</title>
        <authorList>
            <consortium name="US DOE Joint Genome Institute (JGI-PGF)"/>
            <person name="Walter F."/>
            <person name="Albersmeier A."/>
            <person name="Kalinowski J."/>
            <person name="Ruckert C."/>
        </authorList>
    </citation>
    <scope>NUCLEOTIDE SEQUENCE</scope>
    <source>
        <strain evidence="2">JCM 10088</strain>
    </source>
</reference>
<protein>
    <recommendedName>
        <fullName evidence="1">Phosphoglycolate phosphatase</fullName>
        <ecNumber evidence="1">3.1.3.18</ecNumber>
    </recommendedName>
</protein>
<dbReference type="PANTHER" id="PTHR10000">
    <property type="entry name" value="PHOSPHOSERINE PHOSPHATASE"/>
    <property type="match status" value="1"/>
</dbReference>
<dbReference type="Gene3D" id="3.40.50.1000">
    <property type="entry name" value="HAD superfamily/HAD-like"/>
    <property type="match status" value="1"/>
</dbReference>
<evidence type="ECO:0000256" key="1">
    <source>
        <dbReference type="NCBIfam" id="TIGR01487"/>
    </source>
</evidence>
<dbReference type="EMBL" id="BMNL01000001">
    <property type="protein sequence ID" value="GGP19771.1"/>
    <property type="molecule type" value="Genomic_DNA"/>
</dbReference>
<dbReference type="EC" id="3.1.3.18" evidence="1"/>
<dbReference type="NCBIfam" id="TIGR01484">
    <property type="entry name" value="HAD-SF-IIB"/>
    <property type="match status" value="1"/>
</dbReference>
<dbReference type="SUPFAM" id="SSF56784">
    <property type="entry name" value="HAD-like"/>
    <property type="match status" value="1"/>
</dbReference>
<dbReference type="InterPro" id="IPR023214">
    <property type="entry name" value="HAD_sf"/>
</dbReference>
<dbReference type="InterPro" id="IPR036412">
    <property type="entry name" value="HAD-like_sf"/>
</dbReference>
<dbReference type="GO" id="GO:0000287">
    <property type="term" value="F:magnesium ion binding"/>
    <property type="evidence" value="ECO:0007669"/>
    <property type="project" value="TreeGrafter"/>
</dbReference>
<dbReference type="InterPro" id="IPR006379">
    <property type="entry name" value="HAD-SF_hydro_IIB"/>
</dbReference>
<comment type="caution">
    <text evidence="2">The sequence shown here is derived from an EMBL/GenBank/DDBJ whole genome shotgun (WGS) entry which is preliminary data.</text>
</comment>
<keyword evidence="3" id="KW-1185">Reference proteome</keyword>